<name>A0ACC0IXN9_9ERIC</name>
<evidence type="ECO:0000313" key="2">
    <source>
        <dbReference type="Proteomes" id="UP001060215"/>
    </source>
</evidence>
<dbReference type="EMBL" id="CM045758">
    <property type="protein sequence ID" value="KAI8030213.1"/>
    <property type="molecule type" value="Genomic_DNA"/>
</dbReference>
<dbReference type="Proteomes" id="UP001060215">
    <property type="component" value="Chromosome 1"/>
</dbReference>
<protein>
    <submittedName>
        <fullName evidence="1">Peptidyl-prolyl cis-trans isomerase CYP65</fullName>
    </submittedName>
</protein>
<sequence>MKILKELRTKKGKEIALHAGGGNKAQNERVVALNAILAARSVAAAKAASGDKIAARITMHIVGERFPVNAKMVDDVF</sequence>
<proteinExistence type="predicted"/>
<reference evidence="1 2" key="1">
    <citation type="journal article" date="2022" name="Plant J.">
        <title>Chromosome-level genome of Camellia lanceoleosa provides a valuable resource for understanding genome evolution and self-incompatibility.</title>
        <authorList>
            <person name="Gong W."/>
            <person name="Xiao S."/>
            <person name="Wang L."/>
            <person name="Liao Z."/>
            <person name="Chang Y."/>
            <person name="Mo W."/>
            <person name="Hu G."/>
            <person name="Li W."/>
            <person name="Zhao G."/>
            <person name="Zhu H."/>
            <person name="Hu X."/>
            <person name="Ji K."/>
            <person name="Xiang X."/>
            <person name="Song Q."/>
            <person name="Yuan D."/>
            <person name="Jin S."/>
            <person name="Zhang L."/>
        </authorList>
    </citation>
    <scope>NUCLEOTIDE SEQUENCE [LARGE SCALE GENOMIC DNA]</scope>
    <source>
        <strain evidence="1">SQ_2022a</strain>
    </source>
</reference>
<evidence type="ECO:0000313" key="1">
    <source>
        <dbReference type="EMBL" id="KAI8030213.1"/>
    </source>
</evidence>
<accession>A0ACC0IXN9</accession>
<organism evidence="1 2">
    <name type="scientific">Camellia lanceoleosa</name>
    <dbReference type="NCBI Taxonomy" id="1840588"/>
    <lineage>
        <taxon>Eukaryota</taxon>
        <taxon>Viridiplantae</taxon>
        <taxon>Streptophyta</taxon>
        <taxon>Embryophyta</taxon>
        <taxon>Tracheophyta</taxon>
        <taxon>Spermatophyta</taxon>
        <taxon>Magnoliopsida</taxon>
        <taxon>eudicotyledons</taxon>
        <taxon>Gunneridae</taxon>
        <taxon>Pentapetalae</taxon>
        <taxon>asterids</taxon>
        <taxon>Ericales</taxon>
        <taxon>Theaceae</taxon>
        <taxon>Camellia</taxon>
    </lineage>
</organism>
<gene>
    <name evidence="1" type="ORF">LOK49_LG01G00981</name>
</gene>
<keyword evidence="1" id="KW-0413">Isomerase</keyword>
<keyword evidence="2" id="KW-1185">Reference proteome</keyword>
<comment type="caution">
    <text evidence="1">The sequence shown here is derived from an EMBL/GenBank/DDBJ whole genome shotgun (WGS) entry which is preliminary data.</text>
</comment>